<dbReference type="RefSeq" id="WP_081827566.1">
    <property type="nucleotide sequence ID" value="NZ_FNDZ01000003.1"/>
</dbReference>
<evidence type="ECO:0000313" key="2">
    <source>
        <dbReference type="EMBL" id="SDI54751.1"/>
    </source>
</evidence>
<name>A0A1G8LGE4_9CLOT</name>
<dbReference type="Gene3D" id="3.40.630.30">
    <property type="match status" value="2"/>
</dbReference>
<accession>A0A1G8LGE4</accession>
<dbReference type="InterPro" id="IPR016181">
    <property type="entry name" value="Acyl_CoA_acyltransferase"/>
</dbReference>
<dbReference type="InterPro" id="IPR050276">
    <property type="entry name" value="MshD_Acetyltransferase"/>
</dbReference>
<dbReference type="PANTHER" id="PTHR43617:SF2">
    <property type="entry name" value="UPF0039 PROTEIN SLL0451"/>
    <property type="match status" value="1"/>
</dbReference>
<dbReference type="CDD" id="cd04301">
    <property type="entry name" value="NAT_SF"/>
    <property type="match status" value="2"/>
</dbReference>
<protein>
    <submittedName>
        <fullName evidence="2">Predicted N-acetyltransferase YhbS</fullName>
    </submittedName>
</protein>
<dbReference type="Pfam" id="PF13508">
    <property type="entry name" value="Acetyltransf_7"/>
    <property type="match status" value="1"/>
</dbReference>
<evidence type="ECO:0000313" key="3">
    <source>
        <dbReference type="Proteomes" id="UP000183255"/>
    </source>
</evidence>
<dbReference type="PANTHER" id="PTHR43617">
    <property type="entry name" value="L-AMINO ACID N-ACETYLTRANSFERASE"/>
    <property type="match status" value="1"/>
</dbReference>
<dbReference type="InterPro" id="IPR000182">
    <property type="entry name" value="GNAT_dom"/>
</dbReference>
<dbReference type="GO" id="GO:0016747">
    <property type="term" value="F:acyltransferase activity, transferring groups other than amino-acyl groups"/>
    <property type="evidence" value="ECO:0007669"/>
    <property type="project" value="InterPro"/>
</dbReference>
<dbReference type="Pfam" id="PF00583">
    <property type="entry name" value="Acetyltransf_1"/>
    <property type="match status" value="1"/>
</dbReference>
<dbReference type="AlphaFoldDB" id="A0A1G8LGE4"/>
<reference evidence="2 3" key="1">
    <citation type="submission" date="2016-10" db="EMBL/GenBank/DDBJ databases">
        <authorList>
            <person name="de Groot N.N."/>
        </authorList>
    </citation>
    <scope>NUCLEOTIDE SEQUENCE [LARGE SCALE GENOMIC DNA]</scope>
    <source>
        <strain evidence="2 3">CGMCC 1.5058</strain>
    </source>
</reference>
<dbReference type="SUPFAM" id="SSF55729">
    <property type="entry name" value="Acyl-CoA N-acyltransferases (Nat)"/>
    <property type="match status" value="2"/>
</dbReference>
<feature type="domain" description="N-acetyltransferase" evidence="1">
    <location>
        <begin position="39"/>
        <end position="178"/>
    </location>
</feature>
<proteinExistence type="predicted"/>
<sequence>MNLTLTHLKEEKWKGKNLVMDYTSEAYYDVSLTTHPEGFRLDVSKKPFDVLYTFSSKEKGYPDKLYEDYRENPYAWGYLDGDRLVAALETTSENWSNRLRISELFVEKSYRRKGLGHHLMAIAKEQTRREKRRALILETQSSNVPAITFYLKEGFTLIGFDSCAYSNEDLQRKEVRLELGWFPEKRKKLNKEDILIREEKLEDHHLVEAMTQRAFWNKHHLGCDEHYLVHKIRQHQDYIPELSRIALVDGKIVGAIFYTKSFVKDTNKEHEVLTFGPLCVDPIWQGMGIGEALLTETAALAKNKGYPGIIIFGESDYYPRFGFRTCNHYGITTKDGKNFDAFMALELAKDTLKDISGKFHESPVFEDLPMEKVEEYNTLFPELQKILFPDQWD</sequence>
<dbReference type="PROSITE" id="PS51186">
    <property type="entry name" value="GNAT"/>
    <property type="match status" value="2"/>
</dbReference>
<evidence type="ECO:0000259" key="1">
    <source>
        <dbReference type="PROSITE" id="PS51186"/>
    </source>
</evidence>
<feature type="domain" description="N-acetyltransferase" evidence="1">
    <location>
        <begin position="194"/>
        <end position="348"/>
    </location>
</feature>
<organism evidence="2 3">
    <name type="scientific">Proteiniclasticum ruminis</name>
    <dbReference type="NCBI Taxonomy" id="398199"/>
    <lineage>
        <taxon>Bacteria</taxon>
        <taxon>Bacillati</taxon>
        <taxon>Bacillota</taxon>
        <taxon>Clostridia</taxon>
        <taxon>Eubacteriales</taxon>
        <taxon>Clostridiaceae</taxon>
        <taxon>Proteiniclasticum</taxon>
    </lineage>
</organism>
<gene>
    <name evidence="2" type="ORF">SAMN05421804_10374</name>
</gene>
<dbReference type="EMBL" id="FNDZ01000003">
    <property type="protein sequence ID" value="SDI54751.1"/>
    <property type="molecule type" value="Genomic_DNA"/>
</dbReference>
<dbReference type="Proteomes" id="UP000183255">
    <property type="component" value="Unassembled WGS sequence"/>
</dbReference>
<keyword evidence="2" id="KW-0808">Transferase</keyword>